<keyword evidence="3" id="KW-1185">Reference proteome</keyword>
<reference evidence="3" key="1">
    <citation type="journal article" date="2019" name="Int. J. Syst. Evol. Microbiol.">
        <title>The Global Catalogue of Microorganisms (GCM) 10K type strain sequencing project: providing services to taxonomists for standard genome sequencing and annotation.</title>
        <authorList>
            <consortium name="The Broad Institute Genomics Platform"/>
            <consortium name="The Broad Institute Genome Sequencing Center for Infectious Disease"/>
            <person name="Wu L."/>
            <person name="Ma J."/>
        </authorList>
    </citation>
    <scope>NUCLEOTIDE SEQUENCE [LARGE SCALE GENOMIC DNA]</scope>
    <source>
        <strain evidence="3">NBRC 107715</strain>
    </source>
</reference>
<organism evidence="2 3">
    <name type="scientific">Methylobacterium oxalidis</name>
    <dbReference type="NCBI Taxonomy" id="944322"/>
    <lineage>
        <taxon>Bacteria</taxon>
        <taxon>Pseudomonadati</taxon>
        <taxon>Pseudomonadota</taxon>
        <taxon>Alphaproteobacteria</taxon>
        <taxon>Hyphomicrobiales</taxon>
        <taxon>Methylobacteriaceae</taxon>
        <taxon>Methylobacterium</taxon>
    </lineage>
</organism>
<dbReference type="Proteomes" id="UP001156856">
    <property type="component" value="Unassembled WGS sequence"/>
</dbReference>
<evidence type="ECO:0008006" key="4">
    <source>
        <dbReference type="Google" id="ProtNLM"/>
    </source>
</evidence>
<sequence>MRTASTITVIRGEEIIAVREFAGASAGAGFSANGEKIDPDARRGRHAAGRRPPLPFGRGRVRAGAPGEGCDLSGNLAPLTLSLSRTGEGTRAQFFRGRAVGPPPPLPFGRGRVRASAPGEGCA</sequence>
<protein>
    <recommendedName>
        <fullName evidence="4">Hydantoinase B/oxoprolinase domain-containing protein</fullName>
    </recommendedName>
</protein>
<accession>A0ABQ6DE66</accession>
<gene>
    <name evidence="2" type="ORF">GCM10007888_14790</name>
</gene>
<feature type="region of interest" description="Disordered" evidence="1">
    <location>
        <begin position="28"/>
        <end position="60"/>
    </location>
</feature>
<feature type="region of interest" description="Disordered" evidence="1">
    <location>
        <begin position="95"/>
        <end position="123"/>
    </location>
</feature>
<name>A0ABQ6DE66_9HYPH</name>
<evidence type="ECO:0000313" key="3">
    <source>
        <dbReference type="Proteomes" id="UP001156856"/>
    </source>
</evidence>
<evidence type="ECO:0000313" key="2">
    <source>
        <dbReference type="EMBL" id="GLS63098.1"/>
    </source>
</evidence>
<evidence type="ECO:0000256" key="1">
    <source>
        <dbReference type="SAM" id="MobiDB-lite"/>
    </source>
</evidence>
<dbReference type="EMBL" id="BSPK01000019">
    <property type="protein sequence ID" value="GLS63098.1"/>
    <property type="molecule type" value="Genomic_DNA"/>
</dbReference>
<proteinExistence type="predicted"/>
<comment type="caution">
    <text evidence="2">The sequence shown here is derived from an EMBL/GenBank/DDBJ whole genome shotgun (WGS) entry which is preliminary data.</text>
</comment>